<evidence type="ECO:0000313" key="4">
    <source>
        <dbReference type="Proteomes" id="UP001342418"/>
    </source>
</evidence>
<gene>
    <name evidence="3" type="primary">dme_2</name>
    <name evidence="3" type="ORF">NTH_04129</name>
</gene>
<dbReference type="EC" id="1.1.1.39" evidence="3"/>
<name>A0ABY5MQ55_9HYPH</name>
<dbReference type="GO" id="GO:0004471">
    <property type="term" value="F:malate dehydrogenase (decarboxylating) (NAD+) activity"/>
    <property type="evidence" value="ECO:0007669"/>
    <property type="project" value="UniProtKB-EC"/>
</dbReference>
<feature type="domain" description="Malic enzyme N-terminal" evidence="2">
    <location>
        <begin position="27"/>
        <end position="96"/>
    </location>
</feature>
<proteinExistence type="predicted"/>
<keyword evidence="4" id="KW-1185">Reference proteome</keyword>
<dbReference type="SMART" id="SM01274">
    <property type="entry name" value="malic"/>
    <property type="match status" value="1"/>
</dbReference>
<evidence type="ECO:0000259" key="2">
    <source>
        <dbReference type="SMART" id="SM01274"/>
    </source>
</evidence>
<accession>A0ABY5MQ55</accession>
<protein>
    <submittedName>
        <fullName evidence="3">NAD-dependent malic enzyme</fullName>
        <ecNumber evidence="3">1.1.1.39</ecNumber>
    </submittedName>
</protein>
<evidence type="ECO:0000313" key="3">
    <source>
        <dbReference type="EMBL" id="UUP19623.1"/>
    </source>
</evidence>
<dbReference type="InterPro" id="IPR012301">
    <property type="entry name" value="Malic_N_dom"/>
</dbReference>
<dbReference type="SUPFAM" id="SSF53223">
    <property type="entry name" value="Aminoacid dehydrogenase-like, N-terminal domain"/>
    <property type="match status" value="1"/>
</dbReference>
<dbReference type="Pfam" id="PF00390">
    <property type="entry name" value="malic"/>
    <property type="match status" value="1"/>
</dbReference>
<evidence type="ECO:0000256" key="1">
    <source>
        <dbReference type="ARBA" id="ARBA00023002"/>
    </source>
</evidence>
<dbReference type="PANTHER" id="PTHR43237">
    <property type="entry name" value="NADP-DEPENDENT MALIC ENZYME"/>
    <property type="match status" value="1"/>
</dbReference>
<reference evidence="3 4" key="1">
    <citation type="submission" date="2018-07" db="EMBL/GenBank/DDBJ databases">
        <title>Genome sequence of Nitratireductor thuwali#1536.</title>
        <authorList>
            <person name="Michoud G."/>
            <person name="Merlino G."/>
            <person name="Sefrji F.O."/>
            <person name="Daffonchio D."/>
        </authorList>
    </citation>
    <scope>NUCLEOTIDE SEQUENCE [LARGE SCALE GENOMIC DNA]</scope>
    <source>
        <strain evidence="4">Nit1536</strain>
    </source>
</reference>
<dbReference type="PANTHER" id="PTHR43237:SF4">
    <property type="entry name" value="NADP-DEPENDENT MALIC ENZYME"/>
    <property type="match status" value="1"/>
</dbReference>
<dbReference type="InterPro" id="IPR051674">
    <property type="entry name" value="Malate_Decarboxylase"/>
</dbReference>
<dbReference type="Gene3D" id="3.40.50.10380">
    <property type="entry name" value="Malic enzyme, N-terminal domain"/>
    <property type="match status" value="1"/>
</dbReference>
<organism evidence="3 4">
    <name type="scientific">Nitratireductor thuwali</name>
    <dbReference type="NCBI Taxonomy" id="2267699"/>
    <lineage>
        <taxon>Bacteria</taxon>
        <taxon>Pseudomonadati</taxon>
        <taxon>Pseudomonadota</taxon>
        <taxon>Alphaproteobacteria</taxon>
        <taxon>Hyphomicrobiales</taxon>
        <taxon>Phyllobacteriaceae</taxon>
        <taxon>Nitratireductor</taxon>
    </lineage>
</organism>
<sequence length="98" mass="10176">MADDQPLSTDSADLDEAALFFHRYPVPGKLEIQATKPLGNQRDLALAYSPGVAAPCLAIQEDPGMAAEYTGRSNLVAVVSNGSAVLGLGDIGPWPPSP</sequence>
<dbReference type="InterPro" id="IPR046346">
    <property type="entry name" value="Aminoacid_DH-like_N_sf"/>
</dbReference>
<dbReference type="EMBL" id="CP030941">
    <property type="protein sequence ID" value="UUP19623.1"/>
    <property type="molecule type" value="Genomic_DNA"/>
</dbReference>
<dbReference type="InterPro" id="IPR037062">
    <property type="entry name" value="Malic_N_dom_sf"/>
</dbReference>
<dbReference type="Proteomes" id="UP001342418">
    <property type="component" value="Chromosome"/>
</dbReference>
<keyword evidence="1 3" id="KW-0560">Oxidoreductase</keyword>